<comment type="cofactor">
    <cofactor evidence="1">
        <name>Zn(2+)</name>
        <dbReference type="ChEBI" id="CHEBI:29105"/>
    </cofactor>
</comment>
<keyword evidence="6" id="KW-0547">Nucleotide-binding</keyword>
<dbReference type="GO" id="GO:0005524">
    <property type="term" value="F:ATP binding"/>
    <property type="evidence" value="ECO:0007669"/>
    <property type="project" value="UniProtKB-KW"/>
</dbReference>
<dbReference type="EC" id="6.1.1.16" evidence="3"/>
<dbReference type="PRINTS" id="PR00983">
    <property type="entry name" value="TRNASYNTHCYS"/>
</dbReference>
<name>A0A8C7A4U6_NEOVI</name>
<evidence type="ECO:0000256" key="2">
    <source>
        <dbReference type="ARBA" id="ARBA00005594"/>
    </source>
</evidence>
<keyword evidence="7" id="KW-0862">Zinc</keyword>
<feature type="domain" description="tRNA synthetases class I catalytic" evidence="19">
    <location>
        <begin position="187"/>
        <end position="332"/>
    </location>
</feature>
<dbReference type="InterPro" id="IPR014729">
    <property type="entry name" value="Rossmann-like_a/b/a_fold"/>
</dbReference>
<evidence type="ECO:0000313" key="22">
    <source>
        <dbReference type="Proteomes" id="UP000694425"/>
    </source>
</evidence>
<evidence type="ECO:0000256" key="6">
    <source>
        <dbReference type="ARBA" id="ARBA00022741"/>
    </source>
</evidence>
<dbReference type="Proteomes" id="UP000694425">
    <property type="component" value="Unplaced"/>
</dbReference>
<dbReference type="InterPro" id="IPR015803">
    <property type="entry name" value="Cys-tRNA-ligase"/>
</dbReference>
<dbReference type="SUPFAM" id="SSF47323">
    <property type="entry name" value="Anticodon-binding domain of a subclass of class I aminoacyl-tRNA synthetases"/>
    <property type="match status" value="1"/>
</dbReference>
<evidence type="ECO:0000256" key="17">
    <source>
        <dbReference type="ARBA" id="ARBA00048609"/>
    </source>
</evidence>
<proteinExistence type="inferred from homology"/>
<dbReference type="InterPro" id="IPR009080">
    <property type="entry name" value="tRNAsynth_Ia_anticodon-bd"/>
</dbReference>
<dbReference type="AlphaFoldDB" id="A0A8C7A4U6"/>
<keyword evidence="22" id="KW-1185">Reference proteome</keyword>
<keyword evidence="10" id="KW-0030">Aminoacyl-tRNA synthetase</keyword>
<keyword evidence="8" id="KW-0067">ATP-binding</keyword>
<evidence type="ECO:0000256" key="7">
    <source>
        <dbReference type="ARBA" id="ARBA00022833"/>
    </source>
</evidence>
<evidence type="ECO:0000256" key="18">
    <source>
        <dbReference type="ARBA" id="ARBA00049046"/>
    </source>
</evidence>
<dbReference type="GO" id="GO:0004817">
    <property type="term" value="F:cysteine-tRNA ligase activity"/>
    <property type="evidence" value="ECO:0007669"/>
    <property type="project" value="UniProtKB-EC"/>
</dbReference>
<comment type="function">
    <text evidence="12">Mitochondrial cysteine-specific aminoacyl-tRNA synthetase that catalyzes the ATP-dependent ligation of cysteine to tRNA(Cys).</text>
</comment>
<dbReference type="PANTHER" id="PTHR10890">
    <property type="entry name" value="CYSTEINYL-TRNA SYNTHETASE"/>
    <property type="match status" value="1"/>
</dbReference>
<keyword evidence="5" id="KW-0479">Metal-binding</keyword>
<evidence type="ECO:0000256" key="12">
    <source>
        <dbReference type="ARBA" id="ARBA00043868"/>
    </source>
</evidence>
<comment type="similarity">
    <text evidence="2">Belongs to the class-I aminoacyl-tRNA synthetase family.</text>
</comment>
<evidence type="ECO:0000256" key="16">
    <source>
        <dbReference type="ARBA" id="ARBA00047731"/>
    </source>
</evidence>
<comment type="catalytic activity">
    <reaction evidence="16">
        <text>S-sulfanyl-L-cysteine + L-cysteine = S-disulfanyl-L-cysteine + L-alanine</text>
        <dbReference type="Rhea" id="RHEA:78627"/>
        <dbReference type="ChEBI" id="CHEBI:35235"/>
        <dbReference type="ChEBI" id="CHEBI:57972"/>
        <dbReference type="ChEBI" id="CHEBI:58591"/>
        <dbReference type="ChEBI" id="CHEBI:229465"/>
    </reaction>
    <physiologicalReaction direction="left-to-right" evidence="16">
        <dbReference type="Rhea" id="RHEA:78628"/>
    </physiologicalReaction>
</comment>
<evidence type="ECO:0000256" key="1">
    <source>
        <dbReference type="ARBA" id="ARBA00001947"/>
    </source>
</evidence>
<evidence type="ECO:0000256" key="10">
    <source>
        <dbReference type="ARBA" id="ARBA00023146"/>
    </source>
</evidence>
<evidence type="ECO:0000256" key="15">
    <source>
        <dbReference type="ARBA" id="ARBA00047548"/>
    </source>
</evidence>
<reference evidence="21" key="1">
    <citation type="submission" date="2025-08" db="UniProtKB">
        <authorList>
            <consortium name="Ensembl"/>
        </authorList>
    </citation>
    <scope>IDENTIFICATION</scope>
</reference>
<dbReference type="GO" id="GO:0005739">
    <property type="term" value="C:mitochondrion"/>
    <property type="evidence" value="ECO:0007669"/>
    <property type="project" value="Ensembl"/>
</dbReference>
<comment type="catalytic activity">
    <reaction evidence="18">
        <text>tRNA(Cys) + L-cysteine + ATP = L-cysteinyl-tRNA(Cys) + AMP + diphosphate</text>
        <dbReference type="Rhea" id="RHEA:17773"/>
        <dbReference type="Rhea" id="RHEA-COMP:9661"/>
        <dbReference type="Rhea" id="RHEA-COMP:9679"/>
        <dbReference type="ChEBI" id="CHEBI:30616"/>
        <dbReference type="ChEBI" id="CHEBI:33019"/>
        <dbReference type="ChEBI" id="CHEBI:35235"/>
        <dbReference type="ChEBI" id="CHEBI:78442"/>
        <dbReference type="ChEBI" id="CHEBI:78517"/>
        <dbReference type="ChEBI" id="CHEBI:456215"/>
        <dbReference type="EC" id="6.1.1.16"/>
    </reaction>
    <physiologicalReaction direction="right-to-left" evidence="18">
        <dbReference type="Rhea" id="RHEA:17775"/>
    </physiologicalReaction>
</comment>
<dbReference type="Pfam" id="PF01406">
    <property type="entry name" value="tRNA-synt_1e"/>
    <property type="match status" value="2"/>
</dbReference>
<evidence type="ECO:0000256" key="8">
    <source>
        <dbReference type="ARBA" id="ARBA00022840"/>
    </source>
</evidence>
<dbReference type="HAMAP" id="MF_00041">
    <property type="entry name" value="Cys_tRNA_synth"/>
    <property type="match status" value="1"/>
</dbReference>
<dbReference type="Pfam" id="PF09190">
    <property type="entry name" value="DALR_2"/>
    <property type="match status" value="1"/>
</dbReference>
<keyword evidence="4" id="KW-0436">Ligase</keyword>
<dbReference type="FunFam" id="1.20.120.1910:FF:000004">
    <property type="entry name" value="Cysteinyl-tRNA synthetase 2, mitochondrial"/>
    <property type="match status" value="1"/>
</dbReference>
<dbReference type="PANTHER" id="PTHR10890:SF27">
    <property type="entry name" value="CYSTEINE--TRNA LIGASE, MITOCHONDRIAL-RELATED"/>
    <property type="match status" value="1"/>
</dbReference>
<dbReference type="Gene3D" id="1.20.120.1910">
    <property type="entry name" value="Cysteine-tRNA ligase, C-terminal anti-codon recognition domain"/>
    <property type="match status" value="1"/>
</dbReference>
<evidence type="ECO:0000256" key="9">
    <source>
        <dbReference type="ARBA" id="ARBA00022917"/>
    </source>
</evidence>
<evidence type="ECO:0000313" key="21">
    <source>
        <dbReference type="Ensembl" id="ENSNVIP00000001757.1"/>
    </source>
</evidence>
<dbReference type="Ensembl" id="ENSNVIT00000002037.1">
    <property type="protein sequence ID" value="ENSNVIP00000001757.1"/>
    <property type="gene ID" value="ENSNVIG00000001408.1"/>
</dbReference>
<feature type="domain" description="Cysteinyl-tRNA synthetase class Ia DALR" evidence="20">
    <location>
        <begin position="374"/>
        <end position="427"/>
    </location>
</feature>
<organism evidence="21 22">
    <name type="scientific">Neovison vison</name>
    <name type="common">American mink</name>
    <name type="synonym">Mustela vison</name>
    <dbReference type="NCBI Taxonomy" id="452646"/>
    <lineage>
        <taxon>Eukaryota</taxon>
        <taxon>Metazoa</taxon>
        <taxon>Chordata</taxon>
        <taxon>Craniata</taxon>
        <taxon>Vertebrata</taxon>
        <taxon>Euteleostomi</taxon>
        <taxon>Mammalia</taxon>
        <taxon>Eutheria</taxon>
        <taxon>Laurasiatheria</taxon>
        <taxon>Carnivora</taxon>
        <taxon>Caniformia</taxon>
        <taxon>Musteloidea</taxon>
        <taxon>Mustelidae</taxon>
        <taxon>Mustelinae</taxon>
        <taxon>Neogale</taxon>
    </lineage>
</organism>
<dbReference type="GO" id="GO:0006423">
    <property type="term" value="P:cysteinyl-tRNA aminoacylation"/>
    <property type="evidence" value="ECO:0007669"/>
    <property type="project" value="Ensembl"/>
</dbReference>
<dbReference type="SUPFAM" id="SSF52374">
    <property type="entry name" value="Nucleotidylyl transferase"/>
    <property type="match status" value="1"/>
</dbReference>
<evidence type="ECO:0000259" key="20">
    <source>
        <dbReference type="Pfam" id="PF09190"/>
    </source>
</evidence>
<evidence type="ECO:0000256" key="13">
    <source>
        <dbReference type="ARBA" id="ARBA00045476"/>
    </source>
</evidence>
<dbReference type="GeneTree" id="ENSGT00390000006347"/>
<keyword evidence="9" id="KW-0648">Protein biosynthesis</keyword>
<comment type="catalytic activity">
    <reaction evidence="15">
        <text>2 L-cysteine = S-sulfanyl-L-cysteine + L-alanine</text>
        <dbReference type="Rhea" id="RHEA:78543"/>
        <dbReference type="ChEBI" id="CHEBI:35235"/>
        <dbReference type="ChEBI" id="CHEBI:57972"/>
        <dbReference type="ChEBI" id="CHEBI:58591"/>
    </reaction>
    <physiologicalReaction direction="left-to-right" evidence="15">
        <dbReference type="Rhea" id="RHEA:78544"/>
    </physiologicalReaction>
</comment>
<dbReference type="Gene3D" id="3.40.50.620">
    <property type="entry name" value="HUPs"/>
    <property type="match status" value="2"/>
</dbReference>
<sequence length="528" mass="58578">MLRTRGAGVGPQLLRAAWGREAGQGPARGASGARGQGWLQPAGHDTGVKVYNSLTRRKDPLIVSSADAASWYSCGPTVYDHAHLGHACSYVRFDIIRRILTRVFGCNIVMVMGITDVDDKIIRRAAEMNVSPASLASLYEEHFKQDMAALKVLPPTVYLRVTENIPQIISFIEGIIANGHAYPTAQAATDKRHASDFALWKAARPQEVFWASPWGNGRPGWHIECSTLSSLLFGSQLDIHSGGVDLAFPHHENEIAQCEAFHRCRQWGNYFLHSGHLHVKGKEEKMSKSLKNYITIKDFLKTFSPDVFRLFCMRSSYRSAIDYSDGTMLEAKHLLLGVAAFVGDARAYMQGQLVCGPVRDDVLWERLRHTKEAVKAALADDFDTPAAVDAVMELVHHGNRQLKAEPSGPRSPAVFGSIVSYVEQFFETVGISLADRQSVAGDSSRATLHSVVDELVRFRLRVRQFALATGAATREARQQQLLDRQPLLEACDTLRRDLVAHGISIKDRSSTSTWELLDQRTEDRRSGS</sequence>
<dbReference type="InterPro" id="IPR024909">
    <property type="entry name" value="Cys-tRNA/MSH_ligase"/>
</dbReference>
<comment type="catalytic activity">
    <reaction evidence="14">
        <text>S-disulfanyl-L-cysteine + tRNA(Cys) + ATP = (S)-disulfanyl-L-cysteinyl-tRNA(Cys) + AMP + diphosphate</text>
        <dbReference type="Rhea" id="RHEA:78651"/>
        <dbReference type="Rhea" id="RHEA-COMP:9661"/>
        <dbReference type="Rhea" id="RHEA-COMP:19120"/>
        <dbReference type="ChEBI" id="CHEBI:30616"/>
        <dbReference type="ChEBI" id="CHEBI:33019"/>
        <dbReference type="ChEBI" id="CHEBI:78442"/>
        <dbReference type="ChEBI" id="CHEBI:229465"/>
        <dbReference type="ChEBI" id="CHEBI:229521"/>
        <dbReference type="ChEBI" id="CHEBI:456215"/>
    </reaction>
    <physiologicalReaction direction="left-to-right" evidence="14">
        <dbReference type="Rhea" id="RHEA:78652"/>
    </physiologicalReaction>
</comment>
<dbReference type="InterPro" id="IPR032678">
    <property type="entry name" value="tRNA-synt_1_cat_dom"/>
</dbReference>
<dbReference type="CDD" id="cd00672">
    <property type="entry name" value="CysRS_core"/>
    <property type="match status" value="1"/>
</dbReference>
<dbReference type="InterPro" id="IPR015273">
    <property type="entry name" value="Cys-tRNA-synt_Ia_DALR"/>
</dbReference>
<accession>A0A8C7A4U6</accession>
<comment type="catalytic activity">
    <reaction evidence="17">
        <text>S-sulfanyl-L-cysteine + tRNA(Cys) + ATP = (S)-sulfanyl-L-cysteinyl-tRNA(Cys) + AMP + diphosphate</text>
        <dbReference type="Rhea" id="RHEA:78647"/>
        <dbReference type="Rhea" id="RHEA-COMP:9661"/>
        <dbReference type="Rhea" id="RHEA-COMP:19119"/>
        <dbReference type="ChEBI" id="CHEBI:30616"/>
        <dbReference type="ChEBI" id="CHEBI:33019"/>
        <dbReference type="ChEBI" id="CHEBI:58591"/>
        <dbReference type="ChEBI" id="CHEBI:78442"/>
        <dbReference type="ChEBI" id="CHEBI:229520"/>
        <dbReference type="ChEBI" id="CHEBI:456215"/>
    </reaction>
    <physiologicalReaction direction="left-to-right" evidence="17">
        <dbReference type="Rhea" id="RHEA:78648"/>
    </physiologicalReaction>
</comment>
<dbReference type="GO" id="GO:0046872">
    <property type="term" value="F:metal ion binding"/>
    <property type="evidence" value="ECO:0007669"/>
    <property type="project" value="UniProtKB-KW"/>
</dbReference>
<evidence type="ECO:0000256" key="11">
    <source>
        <dbReference type="ARBA" id="ARBA00031499"/>
    </source>
</evidence>
<feature type="domain" description="tRNA synthetases class I catalytic" evidence="19">
    <location>
        <begin position="66"/>
        <end position="185"/>
    </location>
</feature>
<evidence type="ECO:0000259" key="19">
    <source>
        <dbReference type="Pfam" id="PF01406"/>
    </source>
</evidence>
<evidence type="ECO:0000256" key="5">
    <source>
        <dbReference type="ARBA" id="ARBA00022723"/>
    </source>
</evidence>
<comment type="function">
    <text evidence="13">In addition to its role as an aminoacyl-tRNA synthetase, has also cysteine persulfide synthase activity. Produces reactive persulfide species such as cysteine persulfide (CysSSH) from substrate cysteine and mediate direct incorporation of CysSSH into proteins during translations, resulting in protein persulfides and polysulfides. CysSSHs behave as potent antioxidants and cellular protectants.</text>
</comment>
<reference evidence="21" key="2">
    <citation type="submission" date="2025-09" db="UniProtKB">
        <authorList>
            <consortium name="Ensembl"/>
        </authorList>
    </citation>
    <scope>IDENTIFICATION</scope>
</reference>
<evidence type="ECO:0000256" key="14">
    <source>
        <dbReference type="ARBA" id="ARBA00047499"/>
    </source>
</evidence>
<evidence type="ECO:0000256" key="4">
    <source>
        <dbReference type="ARBA" id="ARBA00022598"/>
    </source>
</evidence>
<protein>
    <recommendedName>
        <fullName evidence="3">cysteine--tRNA ligase</fullName>
        <ecNumber evidence="3">6.1.1.16</ecNumber>
    </recommendedName>
    <alternativeName>
        <fullName evidence="11">Cysteinyl-tRNA synthetase</fullName>
    </alternativeName>
</protein>
<evidence type="ECO:0000256" key="3">
    <source>
        <dbReference type="ARBA" id="ARBA00012832"/>
    </source>
</evidence>